<sequence>MVAGGFAIHSPNWFRFLAKIRLFWNFGGNSEVTLKLTTYGSYSVMIES</sequence>
<proteinExistence type="predicted"/>
<organism evidence="1 2">
    <name type="scientific">Acaulospora morrowiae</name>
    <dbReference type="NCBI Taxonomy" id="94023"/>
    <lineage>
        <taxon>Eukaryota</taxon>
        <taxon>Fungi</taxon>
        <taxon>Fungi incertae sedis</taxon>
        <taxon>Mucoromycota</taxon>
        <taxon>Glomeromycotina</taxon>
        <taxon>Glomeromycetes</taxon>
        <taxon>Diversisporales</taxon>
        <taxon>Acaulosporaceae</taxon>
        <taxon>Acaulospora</taxon>
    </lineage>
</organism>
<accession>A0A9N9FSJ7</accession>
<dbReference type="Proteomes" id="UP000789342">
    <property type="component" value="Unassembled WGS sequence"/>
</dbReference>
<evidence type="ECO:0000313" key="1">
    <source>
        <dbReference type="EMBL" id="CAG8558985.1"/>
    </source>
</evidence>
<keyword evidence="2" id="KW-1185">Reference proteome</keyword>
<dbReference type="EMBL" id="CAJVPV010003755">
    <property type="protein sequence ID" value="CAG8558985.1"/>
    <property type="molecule type" value="Genomic_DNA"/>
</dbReference>
<reference evidence="1" key="1">
    <citation type="submission" date="2021-06" db="EMBL/GenBank/DDBJ databases">
        <authorList>
            <person name="Kallberg Y."/>
            <person name="Tangrot J."/>
            <person name="Rosling A."/>
        </authorList>
    </citation>
    <scope>NUCLEOTIDE SEQUENCE</scope>
    <source>
        <strain evidence="1">CL551</strain>
    </source>
</reference>
<protein>
    <submittedName>
        <fullName evidence="1">12233_t:CDS:1</fullName>
    </submittedName>
</protein>
<evidence type="ECO:0000313" key="2">
    <source>
        <dbReference type="Proteomes" id="UP000789342"/>
    </source>
</evidence>
<name>A0A9N9FSJ7_9GLOM</name>
<dbReference type="AlphaFoldDB" id="A0A9N9FSJ7"/>
<comment type="caution">
    <text evidence="1">The sequence shown here is derived from an EMBL/GenBank/DDBJ whole genome shotgun (WGS) entry which is preliminary data.</text>
</comment>
<gene>
    <name evidence="1" type="ORF">AMORRO_LOCUS5927</name>
</gene>